<feature type="transmembrane region" description="Helical" evidence="5">
    <location>
        <begin position="98"/>
        <end position="120"/>
    </location>
</feature>
<feature type="transmembrane region" description="Helical" evidence="5">
    <location>
        <begin position="172"/>
        <end position="192"/>
    </location>
</feature>
<evidence type="ECO:0000256" key="2">
    <source>
        <dbReference type="ARBA" id="ARBA00022692"/>
    </source>
</evidence>
<sequence>MDTVLLFAVVGFCAQLIDASLGMGFGLISSSILLAGGVSPPLISAAVNAAKLPTGLVSALSHMRFGNIDRHVLTRLTVSGVATGVLGALLLSHLKSPAVVILVSVFLMMMGILIFVRGILGRTPSVVAFAPAWAIGGAGGLIEGIGGSWGPIVTTGLLGAGYPPRKAVGSSCAAELAVSAAVFATLMITFSRGHWGDDGGLHTVLGPVVGLIAGGLPAAAVGGYMASRIPRRPMSLAVGCLAFGIGLWRMLEAV</sequence>
<dbReference type="Proteomes" id="UP000245390">
    <property type="component" value="Unassembled WGS sequence"/>
</dbReference>
<protein>
    <recommendedName>
        <fullName evidence="5">Probable membrane transporter protein</fullName>
    </recommendedName>
</protein>
<comment type="similarity">
    <text evidence="5">Belongs to the 4-toluene sulfonate uptake permease (TSUP) (TC 2.A.102) family.</text>
</comment>
<evidence type="ECO:0000256" key="5">
    <source>
        <dbReference type="RuleBase" id="RU363041"/>
    </source>
</evidence>
<evidence type="ECO:0000313" key="6">
    <source>
        <dbReference type="EMBL" id="PWK57788.1"/>
    </source>
</evidence>
<reference evidence="6 7" key="1">
    <citation type="submission" date="2018-05" db="EMBL/GenBank/DDBJ databases">
        <title>Genomic Encyclopedia of Type Strains, Phase IV (KMG-IV): sequencing the most valuable type-strain genomes for metagenomic binning, comparative biology and taxonomic classification.</title>
        <authorList>
            <person name="Goeker M."/>
        </authorList>
    </citation>
    <scope>NUCLEOTIDE SEQUENCE [LARGE SCALE GENOMIC DNA]</scope>
    <source>
        <strain evidence="6 7">DSM 103371</strain>
    </source>
</reference>
<evidence type="ECO:0000256" key="1">
    <source>
        <dbReference type="ARBA" id="ARBA00004141"/>
    </source>
</evidence>
<keyword evidence="5" id="KW-1003">Cell membrane</keyword>
<dbReference type="AlphaFoldDB" id="A0A316GA83"/>
<dbReference type="RefSeq" id="WP_109758365.1">
    <property type="nucleotide sequence ID" value="NZ_CP034588.1"/>
</dbReference>
<feature type="transmembrane region" description="Helical" evidence="5">
    <location>
        <begin position="233"/>
        <end position="251"/>
    </location>
</feature>
<accession>A0A316GA83</accession>
<keyword evidence="7" id="KW-1185">Reference proteome</keyword>
<dbReference type="GO" id="GO:0005886">
    <property type="term" value="C:plasma membrane"/>
    <property type="evidence" value="ECO:0007669"/>
    <property type="project" value="UniProtKB-SubCell"/>
</dbReference>
<evidence type="ECO:0000313" key="7">
    <source>
        <dbReference type="Proteomes" id="UP000245390"/>
    </source>
</evidence>
<dbReference type="EMBL" id="QGGV01000002">
    <property type="protein sequence ID" value="PWK57788.1"/>
    <property type="molecule type" value="Genomic_DNA"/>
</dbReference>
<feature type="transmembrane region" description="Helical" evidence="5">
    <location>
        <begin position="72"/>
        <end position="91"/>
    </location>
</feature>
<proteinExistence type="inferred from homology"/>
<gene>
    <name evidence="6" type="ORF">C8D95_102436</name>
</gene>
<keyword evidence="3 5" id="KW-1133">Transmembrane helix</keyword>
<dbReference type="PANTHER" id="PTHR43701:SF12">
    <property type="entry name" value="MEMBRANE TRANSPORTER PROTEIN YTNM-RELATED"/>
    <property type="match status" value="1"/>
</dbReference>
<dbReference type="OrthoDB" id="45564at2"/>
<organism evidence="6 7">
    <name type="scientific">Silicimonas algicola</name>
    <dbReference type="NCBI Taxonomy" id="1826607"/>
    <lineage>
        <taxon>Bacteria</taxon>
        <taxon>Pseudomonadati</taxon>
        <taxon>Pseudomonadota</taxon>
        <taxon>Alphaproteobacteria</taxon>
        <taxon>Rhodobacterales</taxon>
        <taxon>Paracoccaceae</taxon>
    </lineage>
</organism>
<dbReference type="InterPro" id="IPR051598">
    <property type="entry name" value="TSUP/Inactive_protease-like"/>
</dbReference>
<evidence type="ECO:0000256" key="4">
    <source>
        <dbReference type="ARBA" id="ARBA00023136"/>
    </source>
</evidence>
<dbReference type="InterPro" id="IPR002781">
    <property type="entry name" value="TM_pro_TauE-like"/>
</dbReference>
<feature type="transmembrane region" description="Helical" evidence="5">
    <location>
        <begin position="132"/>
        <end position="160"/>
    </location>
</feature>
<dbReference type="KEGG" id="salo:EF888_12005"/>
<dbReference type="PANTHER" id="PTHR43701">
    <property type="entry name" value="MEMBRANE TRANSPORTER PROTEIN MJ0441-RELATED"/>
    <property type="match status" value="1"/>
</dbReference>
<evidence type="ECO:0000256" key="3">
    <source>
        <dbReference type="ARBA" id="ARBA00022989"/>
    </source>
</evidence>
<keyword evidence="4 5" id="KW-0472">Membrane</keyword>
<dbReference type="Pfam" id="PF01925">
    <property type="entry name" value="TauE"/>
    <property type="match status" value="1"/>
</dbReference>
<name>A0A316GA83_9RHOB</name>
<keyword evidence="2 5" id="KW-0812">Transmembrane</keyword>
<comment type="subcellular location">
    <subcellularLocation>
        <location evidence="5">Cell membrane</location>
        <topology evidence="5">Multi-pass membrane protein</topology>
    </subcellularLocation>
    <subcellularLocation>
        <location evidence="1">Membrane</location>
        <topology evidence="1">Multi-pass membrane protein</topology>
    </subcellularLocation>
</comment>
<comment type="caution">
    <text evidence="6">The sequence shown here is derived from an EMBL/GenBank/DDBJ whole genome shotgun (WGS) entry which is preliminary data.</text>
</comment>
<feature type="transmembrane region" description="Helical" evidence="5">
    <location>
        <begin position="204"/>
        <end position="226"/>
    </location>
</feature>